<evidence type="ECO:0000256" key="1">
    <source>
        <dbReference type="SAM" id="MobiDB-lite"/>
    </source>
</evidence>
<dbReference type="EMBL" id="LDEV01000960">
    <property type="protein sequence ID" value="KLJ12385.1"/>
    <property type="molecule type" value="Genomic_DNA"/>
</dbReference>
<organism evidence="2 3">
    <name type="scientific">Blastomyces silverae</name>
    <dbReference type="NCBI Taxonomy" id="2060906"/>
    <lineage>
        <taxon>Eukaryota</taxon>
        <taxon>Fungi</taxon>
        <taxon>Dikarya</taxon>
        <taxon>Ascomycota</taxon>
        <taxon>Pezizomycotina</taxon>
        <taxon>Eurotiomycetes</taxon>
        <taxon>Eurotiomycetidae</taxon>
        <taxon>Onygenales</taxon>
        <taxon>Ajellomycetaceae</taxon>
        <taxon>Blastomyces</taxon>
    </lineage>
</organism>
<reference evidence="3" key="1">
    <citation type="journal article" date="2015" name="PLoS Genet.">
        <title>The dynamic genome and transcriptome of the human fungal pathogen Blastomyces and close relative Emmonsia.</title>
        <authorList>
            <person name="Munoz J.F."/>
            <person name="Gauthier G.M."/>
            <person name="Desjardins C.A."/>
            <person name="Gallo J.E."/>
            <person name="Holder J."/>
            <person name="Sullivan T.D."/>
            <person name="Marty A.J."/>
            <person name="Carmen J.C."/>
            <person name="Chen Z."/>
            <person name="Ding L."/>
            <person name="Gujja S."/>
            <person name="Magrini V."/>
            <person name="Misas E."/>
            <person name="Mitreva M."/>
            <person name="Priest M."/>
            <person name="Saif S."/>
            <person name="Whiston E.A."/>
            <person name="Young S."/>
            <person name="Zeng Q."/>
            <person name="Goldman W.E."/>
            <person name="Mardis E.R."/>
            <person name="Taylor J.W."/>
            <person name="McEwen J.G."/>
            <person name="Clay O.K."/>
            <person name="Klein B.S."/>
            <person name="Cuomo C.A."/>
        </authorList>
    </citation>
    <scope>NUCLEOTIDE SEQUENCE [LARGE SCALE GENOMIC DNA]</scope>
    <source>
        <strain evidence="3">UAMH 139</strain>
    </source>
</reference>
<dbReference type="AlphaFoldDB" id="A0A0H1BM60"/>
<keyword evidence="3" id="KW-1185">Reference proteome</keyword>
<evidence type="ECO:0000313" key="2">
    <source>
        <dbReference type="EMBL" id="KLJ12385.1"/>
    </source>
</evidence>
<accession>A0A0H1BM60</accession>
<sequence length="271" mass="30484">MAPVFLTPGMSYLLGGPKIRILHASSQDATPQPIYDTYPMWLATHFSDYIKDCFPAKHEPTVARKGSNGTDTVTIYGGVAQAHLVVFRWMLACCKGARNGYARIDRLPFAKYTRILEAAEILDVYPVQNDMWARMNRMADKQIYIDDVRMVYASFPKSTPVRMLVIRSIGDALFERRLRNFGAYKAFKAECAEYEADIYEYLGERRREVYVEQQRAARAARTAAAAARKANKADQKVRAKTSVGGSQEKRQAGTKRTPRTAVVAGPRRGNA</sequence>
<protein>
    <submittedName>
        <fullName evidence="2">Uncharacterized protein</fullName>
    </submittedName>
</protein>
<feature type="region of interest" description="Disordered" evidence="1">
    <location>
        <begin position="227"/>
        <end position="271"/>
    </location>
</feature>
<name>A0A0H1BM60_9EURO</name>
<evidence type="ECO:0000313" key="3">
    <source>
        <dbReference type="Proteomes" id="UP000053573"/>
    </source>
</evidence>
<dbReference type="Proteomes" id="UP000053573">
    <property type="component" value="Unassembled WGS sequence"/>
</dbReference>
<gene>
    <name evidence="2" type="ORF">EMPG_12581</name>
</gene>
<dbReference type="OrthoDB" id="4185095at2759"/>
<comment type="caution">
    <text evidence="2">The sequence shown here is derived from an EMBL/GenBank/DDBJ whole genome shotgun (WGS) entry which is preliminary data.</text>
</comment>
<proteinExistence type="predicted"/>